<reference evidence="20 21" key="1">
    <citation type="submission" date="2019-02" db="EMBL/GenBank/DDBJ databases">
        <title>Genomic Encyclopedia of Type Strains, Phase IV (KMG-IV): sequencing the most valuable type-strain genomes for metagenomic binning, comparative biology and taxonomic classification.</title>
        <authorList>
            <person name="Goeker M."/>
        </authorList>
    </citation>
    <scope>NUCLEOTIDE SEQUENCE [LARGE SCALE GENOMIC DNA]</scope>
    <source>
        <strain evidence="20 21">DSM 105135</strain>
    </source>
</reference>
<evidence type="ECO:0000256" key="10">
    <source>
        <dbReference type="ARBA" id="ARBA00022984"/>
    </source>
</evidence>
<comment type="subcellular location">
    <subcellularLocation>
        <location evidence="16">Cell inner membrane</location>
        <topology evidence="16">Single-pass membrane protein</topology>
    </subcellularLocation>
    <subcellularLocation>
        <location evidence="1">Membrane</location>
    </subcellularLocation>
</comment>
<evidence type="ECO:0000256" key="17">
    <source>
        <dbReference type="SAM" id="MobiDB-lite"/>
    </source>
</evidence>
<keyword evidence="5 16" id="KW-0121">Carboxypeptidase</keyword>
<name>A0A4Q7YGC7_9GAMM</name>
<evidence type="ECO:0000256" key="16">
    <source>
        <dbReference type="HAMAP-Rule" id="MF_02080"/>
    </source>
</evidence>
<keyword evidence="4 16" id="KW-0132">Cell division</keyword>
<evidence type="ECO:0000259" key="19">
    <source>
        <dbReference type="Pfam" id="PF03717"/>
    </source>
</evidence>
<dbReference type="SUPFAM" id="SSF56601">
    <property type="entry name" value="beta-lactamase/transpeptidase-like"/>
    <property type="match status" value="1"/>
</dbReference>
<dbReference type="EC" id="3.4.16.4" evidence="16"/>
<dbReference type="HAMAP" id="MF_02080">
    <property type="entry name" value="FtsI_transpept"/>
    <property type="match status" value="1"/>
</dbReference>
<dbReference type="GO" id="GO:0006508">
    <property type="term" value="P:proteolysis"/>
    <property type="evidence" value="ECO:0007669"/>
    <property type="project" value="UniProtKB-KW"/>
</dbReference>
<dbReference type="PANTHER" id="PTHR30627">
    <property type="entry name" value="PEPTIDOGLYCAN D,D-TRANSPEPTIDASE"/>
    <property type="match status" value="1"/>
</dbReference>
<comment type="pathway">
    <text evidence="16">Cell wall biogenesis; peptidoglycan biosynthesis.</text>
</comment>
<evidence type="ECO:0000256" key="8">
    <source>
        <dbReference type="ARBA" id="ARBA00022801"/>
    </source>
</evidence>
<dbReference type="GO" id="GO:0008955">
    <property type="term" value="F:peptidoglycan glycosyltransferase activity"/>
    <property type="evidence" value="ECO:0007669"/>
    <property type="project" value="InterPro"/>
</dbReference>
<dbReference type="GO" id="GO:0043093">
    <property type="term" value="P:FtsZ-dependent cytokinesis"/>
    <property type="evidence" value="ECO:0007669"/>
    <property type="project" value="UniProtKB-UniRule"/>
</dbReference>
<keyword evidence="14 16" id="KW-0131">Cell cycle</keyword>
<evidence type="ECO:0000256" key="13">
    <source>
        <dbReference type="ARBA" id="ARBA00023210"/>
    </source>
</evidence>
<evidence type="ECO:0000256" key="3">
    <source>
        <dbReference type="ARBA" id="ARBA00022519"/>
    </source>
</evidence>
<gene>
    <name evidence="16" type="primary">ftsI</name>
    <name evidence="20" type="ORF">EV700_3322</name>
</gene>
<dbReference type="GO" id="GO:0008360">
    <property type="term" value="P:regulation of cell shape"/>
    <property type="evidence" value="ECO:0007669"/>
    <property type="project" value="UniProtKB-KW"/>
</dbReference>
<dbReference type="RefSeq" id="WP_130415893.1">
    <property type="nucleotide sequence ID" value="NZ_SHKX01000018.1"/>
</dbReference>
<evidence type="ECO:0000313" key="21">
    <source>
        <dbReference type="Proteomes" id="UP000292423"/>
    </source>
</evidence>
<feature type="region of interest" description="Disordered" evidence="17">
    <location>
        <begin position="571"/>
        <end position="599"/>
    </location>
</feature>
<protein>
    <recommendedName>
        <fullName evidence="16">Peptidoglycan D,D-transpeptidase FtsI</fullName>
        <ecNumber evidence="16">3.4.16.4</ecNumber>
    </recommendedName>
    <alternativeName>
        <fullName evidence="16">Penicillin-binding protein 3</fullName>
        <shortName evidence="16">PBP-3</shortName>
    </alternativeName>
</protein>
<dbReference type="InterPro" id="IPR001460">
    <property type="entry name" value="PCN-bd_Tpept"/>
</dbReference>
<comment type="catalytic activity">
    <reaction evidence="16">
        <text>Preferential cleavage: (Ac)2-L-Lys-D-Ala-|-D-Ala. Also transpeptidation of peptidyl-alanyl moieties that are N-acyl substituents of D-alanine.</text>
        <dbReference type="EC" id="3.4.16.4"/>
    </reaction>
</comment>
<evidence type="ECO:0000256" key="12">
    <source>
        <dbReference type="ARBA" id="ARBA00023136"/>
    </source>
</evidence>
<feature type="transmembrane region" description="Helical" evidence="16">
    <location>
        <begin position="24"/>
        <end position="45"/>
    </location>
</feature>
<dbReference type="OrthoDB" id="9789078at2"/>
<keyword evidence="8 16" id="KW-0378">Hydrolase</keyword>
<keyword evidence="11 16" id="KW-1133">Transmembrane helix</keyword>
<comment type="function">
    <text evidence="16">Catalyzes cross-linking of the peptidoglycan cell wall at the division septum.</text>
</comment>
<keyword evidence="12 16" id="KW-0472">Membrane</keyword>
<keyword evidence="7 16" id="KW-0812">Transmembrane</keyword>
<dbReference type="GO" id="GO:0009002">
    <property type="term" value="F:serine-type D-Ala-D-Ala carboxypeptidase activity"/>
    <property type="evidence" value="ECO:0007669"/>
    <property type="project" value="UniProtKB-UniRule"/>
</dbReference>
<dbReference type="Gene3D" id="3.40.710.10">
    <property type="entry name" value="DD-peptidase/beta-lactamase superfamily"/>
    <property type="match status" value="1"/>
</dbReference>
<dbReference type="Gene3D" id="3.30.450.330">
    <property type="match status" value="1"/>
</dbReference>
<evidence type="ECO:0000256" key="15">
    <source>
        <dbReference type="ARBA" id="ARBA00023316"/>
    </source>
</evidence>
<sequence length="599" mass="64840">MKNSKASARSPVAADVSFPGRHKVLVWMLGVLFLGMVVRAVYLHVIDRDFLKRQGDARMLRKETLAAHRGMIMDRNGVPLAVSTPVVSLWVNPKDLKELEHPANPRQKPRILDVAELARAIGMEPGALQDKLDRNANKEFFYLKRHLAPDVAQVVLDRGFPGVYGMNEYKRYYPEGESASHIIGFTDLDDHGKEGLELALEQELQGKPGQQLVLRDLKGQKVKDIARVRPAVPGKDIELSFDSRVQYIAYRELAAAVTEHGAKAGIAVALDVETGEVLAMANLPGYNPNNRMGVAVDSLRNRAATDMFEPGSTMKIFTVSAGLESGKYTPSSRFNTNPGTYTVYNKTIRDHENYGVIDMGTIITKSSNVGAAQIALSLPRETLPTFFDRFGFGRVTGSGFPGESRGRIQPPERWNPVEIATMSYGYGITVTALQLAHAYATVAAGGIERPVSFKKVGGVVPGKRILSEKIAAELLPMMESVVSSDGTALKAAIPGYRVAGKTGTAHKATGGGYAANDYMSLFVGVAPVSHPKVVMAVIIDNPTKGSYYGGLVAAPVFSKVMAEALRLMNVPTDKPLEPPPPVPAERSLPSDLPPVRGKT</sequence>
<feature type="active site" description="Acyl-ester intermediate" evidence="16">
    <location>
        <position position="312"/>
    </location>
</feature>
<dbReference type="Pfam" id="PF03717">
    <property type="entry name" value="PBP_dimer"/>
    <property type="match status" value="1"/>
</dbReference>
<comment type="similarity">
    <text evidence="16">Belongs to the transpeptidase family. FtsI subfamily.</text>
</comment>
<dbReference type="Gene3D" id="3.90.1310.10">
    <property type="entry name" value="Penicillin-binding protein 2a (Domain 2)"/>
    <property type="match status" value="1"/>
</dbReference>
<keyword evidence="15 16" id="KW-0961">Cell wall biogenesis/degradation</keyword>
<evidence type="ECO:0000313" key="20">
    <source>
        <dbReference type="EMBL" id="RZU35369.1"/>
    </source>
</evidence>
<keyword evidence="9 16" id="KW-0133">Cell shape</keyword>
<keyword evidence="10 16" id="KW-0573">Peptidoglycan synthesis</keyword>
<dbReference type="PANTHER" id="PTHR30627:SF1">
    <property type="entry name" value="PEPTIDOGLYCAN D,D-TRANSPEPTIDASE FTSI"/>
    <property type="match status" value="1"/>
</dbReference>
<dbReference type="Proteomes" id="UP000292423">
    <property type="component" value="Unassembled WGS sequence"/>
</dbReference>
<dbReference type="GO" id="GO:0005886">
    <property type="term" value="C:plasma membrane"/>
    <property type="evidence" value="ECO:0007669"/>
    <property type="project" value="UniProtKB-SubCell"/>
</dbReference>
<dbReference type="GO" id="GO:0000917">
    <property type="term" value="P:division septum assembly"/>
    <property type="evidence" value="ECO:0007669"/>
    <property type="project" value="UniProtKB-KW"/>
</dbReference>
<dbReference type="InterPro" id="IPR012338">
    <property type="entry name" value="Beta-lactam/transpept-like"/>
</dbReference>
<dbReference type="GO" id="GO:0008658">
    <property type="term" value="F:penicillin binding"/>
    <property type="evidence" value="ECO:0007669"/>
    <property type="project" value="InterPro"/>
</dbReference>
<evidence type="ECO:0000256" key="5">
    <source>
        <dbReference type="ARBA" id="ARBA00022645"/>
    </source>
</evidence>
<keyword evidence="3 16" id="KW-0997">Cell inner membrane</keyword>
<comment type="caution">
    <text evidence="20">The sequence shown here is derived from an EMBL/GenBank/DDBJ whole genome shotgun (WGS) entry which is preliminary data.</text>
</comment>
<evidence type="ECO:0000256" key="14">
    <source>
        <dbReference type="ARBA" id="ARBA00023306"/>
    </source>
</evidence>
<evidence type="ECO:0000259" key="18">
    <source>
        <dbReference type="Pfam" id="PF00905"/>
    </source>
</evidence>
<evidence type="ECO:0000256" key="2">
    <source>
        <dbReference type="ARBA" id="ARBA00022475"/>
    </source>
</evidence>
<proteinExistence type="inferred from homology"/>
<evidence type="ECO:0000256" key="9">
    <source>
        <dbReference type="ARBA" id="ARBA00022960"/>
    </source>
</evidence>
<dbReference type="InterPro" id="IPR036138">
    <property type="entry name" value="PBP_dimer_sf"/>
</dbReference>
<dbReference type="Pfam" id="PF00905">
    <property type="entry name" value="Transpeptidase"/>
    <property type="match status" value="1"/>
</dbReference>
<dbReference type="AlphaFoldDB" id="A0A4Q7YGC7"/>
<dbReference type="GO" id="GO:0071555">
    <property type="term" value="P:cell wall organization"/>
    <property type="evidence" value="ECO:0007669"/>
    <property type="project" value="UniProtKB-KW"/>
</dbReference>
<evidence type="ECO:0000256" key="6">
    <source>
        <dbReference type="ARBA" id="ARBA00022670"/>
    </source>
</evidence>
<keyword evidence="2 16" id="KW-1003">Cell membrane</keyword>
<keyword evidence="13 16" id="KW-0717">Septation</keyword>
<evidence type="ECO:0000256" key="1">
    <source>
        <dbReference type="ARBA" id="ARBA00004370"/>
    </source>
</evidence>
<keyword evidence="21" id="KW-1185">Reference proteome</keyword>
<evidence type="ECO:0000256" key="7">
    <source>
        <dbReference type="ARBA" id="ARBA00022692"/>
    </source>
</evidence>
<dbReference type="SUPFAM" id="SSF56519">
    <property type="entry name" value="Penicillin binding protein dimerisation domain"/>
    <property type="match status" value="1"/>
</dbReference>
<dbReference type="UniPathway" id="UPA00219"/>
<keyword evidence="6 16" id="KW-0645">Protease</keyword>
<dbReference type="InterPro" id="IPR005311">
    <property type="entry name" value="PBP_dimer"/>
</dbReference>
<organism evidence="20 21">
    <name type="scientific">Fluviicoccus keumensis</name>
    <dbReference type="NCBI Taxonomy" id="1435465"/>
    <lineage>
        <taxon>Bacteria</taxon>
        <taxon>Pseudomonadati</taxon>
        <taxon>Pseudomonadota</taxon>
        <taxon>Gammaproteobacteria</taxon>
        <taxon>Moraxellales</taxon>
        <taxon>Moraxellaceae</taxon>
        <taxon>Fluviicoccus</taxon>
    </lineage>
</organism>
<feature type="domain" description="Penicillin-binding protein transpeptidase" evidence="18">
    <location>
        <begin position="265"/>
        <end position="561"/>
    </location>
</feature>
<evidence type="ECO:0000256" key="4">
    <source>
        <dbReference type="ARBA" id="ARBA00022618"/>
    </source>
</evidence>
<feature type="domain" description="Penicillin-binding protein dimerisation" evidence="19">
    <location>
        <begin position="66"/>
        <end position="223"/>
    </location>
</feature>
<evidence type="ECO:0000256" key="11">
    <source>
        <dbReference type="ARBA" id="ARBA00022989"/>
    </source>
</evidence>
<dbReference type="EMBL" id="SHKX01000018">
    <property type="protein sequence ID" value="RZU35369.1"/>
    <property type="molecule type" value="Genomic_DNA"/>
</dbReference>
<accession>A0A4Q7YGC7</accession>
<dbReference type="InterPro" id="IPR037532">
    <property type="entry name" value="FtsI_transpept"/>
</dbReference>
<dbReference type="InterPro" id="IPR050515">
    <property type="entry name" value="Beta-lactam/transpept"/>
</dbReference>
<dbReference type="GO" id="GO:0009252">
    <property type="term" value="P:peptidoglycan biosynthetic process"/>
    <property type="evidence" value="ECO:0007669"/>
    <property type="project" value="UniProtKB-UniRule"/>
</dbReference>